<organism evidence="1">
    <name type="scientific">bioreactor metagenome</name>
    <dbReference type="NCBI Taxonomy" id="1076179"/>
    <lineage>
        <taxon>unclassified sequences</taxon>
        <taxon>metagenomes</taxon>
        <taxon>ecological metagenomes</taxon>
    </lineage>
</organism>
<accession>A0A645FCS5</accession>
<name>A0A645FCS5_9ZZZZ</name>
<reference evidence="1" key="1">
    <citation type="submission" date="2019-08" db="EMBL/GenBank/DDBJ databases">
        <authorList>
            <person name="Kucharzyk K."/>
            <person name="Murdoch R.W."/>
            <person name="Higgins S."/>
            <person name="Loffler F."/>
        </authorList>
    </citation>
    <scope>NUCLEOTIDE SEQUENCE</scope>
</reference>
<protein>
    <submittedName>
        <fullName evidence="1">Uncharacterized protein</fullName>
    </submittedName>
</protein>
<dbReference type="AlphaFoldDB" id="A0A645FCS5"/>
<sequence>MLVAFFRSVSREVLDALDNAVFHVFAVFSSQAIQISIRIFDDSFCIRTVSTRIDDCVSPVVKDVHTWVEVDVDA</sequence>
<proteinExistence type="predicted"/>
<gene>
    <name evidence="1" type="ORF">SDC9_158460</name>
</gene>
<dbReference type="EMBL" id="VSSQ01057350">
    <property type="protein sequence ID" value="MPN11159.1"/>
    <property type="molecule type" value="Genomic_DNA"/>
</dbReference>
<evidence type="ECO:0000313" key="1">
    <source>
        <dbReference type="EMBL" id="MPN11159.1"/>
    </source>
</evidence>
<comment type="caution">
    <text evidence="1">The sequence shown here is derived from an EMBL/GenBank/DDBJ whole genome shotgun (WGS) entry which is preliminary data.</text>
</comment>